<evidence type="ECO:0000313" key="8">
    <source>
        <dbReference type="Proteomes" id="UP000215002"/>
    </source>
</evidence>
<evidence type="ECO:0000313" key="7">
    <source>
        <dbReference type="EMBL" id="ASU31967.1"/>
    </source>
</evidence>
<evidence type="ECO:0000256" key="3">
    <source>
        <dbReference type="ARBA" id="ARBA00022723"/>
    </source>
</evidence>
<proteinExistence type="inferred from homology"/>
<keyword evidence="4" id="KW-0862">Zinc</keyword>
<dbReference type="InterPro" id="IPR036291">
    <property type="entry name" value="NAD(P)-bd_dom_sf"/>
</dbReference>
<keyword evidence="8" id="KW-1185">Reference proteome</keyword>
<dbReference type="Proteomes" id="UP000215002">
    <property type="component" value="Chromosome"/>
</dbReference>
<dbReference type="KEGG" id="muc:MuYL_0064"/>
<dbReference type="GO" id="GO:0008270">
    <property type="term" value="F:zinc ion binding"/>
    <property type="evidence" value="ECO:0007669"/>
    <property type="project" value="InterPro"/>
</dbReference>
<dbReference type="Gene3D" id="3.90.180.10">
    <property type="entry name" value="Medium-chain alcohol dehydrogenases, catalytic domain"/>
    <property type="match status" value="1"/>
</dbReference>
<sequence length="333" mass="35773">MELPKLMAAMVLKKKGGPLVYEQVAMPSPSSEQVLIRVIACGICRTDLHIIDGELDKPKLPLVPGHEIVGRVAGMGKNVTGFKINDIVGVPWVGYTCGYCKFCKLGKENLCDNALFTGYTIDGGFAEYTVANGRFCFLLDAGKPETAPLLCAGLIGFRSYRMISNAAKNIGIYGFGASAHIITQIAKAQGKNIYAFTRPGDVQAQLFAKKMGACWVGGSDEIPPLKLDAAIIFAAVGALIPKALNDVDKGGEVICGGIHMSEIPAFSYDILWEERVVKSVANLTRADGVDFFNLLKEISVHTQTKIFSLQQANQAILKLRKGEISGAAVLVMD</sequence>
<feature type="domain" description="Alcohol dehydrogenase-like N-terminal" evidence="6">
    <location>
        <begin position="32"/>
        <end position="139"/>
    </location>
</feature>
<dbReference type="InterPro" id="IPR013154">
    <property type="entry name" value="ADH-like_N"/>
</dbReference>
<accession>A0A223NQ60</accession>
<gene>
    <name evidence="7" type="ORF">MuYL_0064</name>
</gene>
<dbReference type="GO" id="GO:0005737">
    <property type="term" value="C:cytoplasm"/>
    <property type="evidence" value="ECO:0007669"/>
    <property type="project" value="TreeGrafter"/>
</dbReference>
<evidence type="ECO:0000256" key="5">
    <source>
        <dbReference type="ARBA" id="ARBA00023002"/>
    </source>
</evidence>
<keyword evidence="3" id="KW-0479">Metal-binding</keyword>
<dbReference type="RefSeq" id="WP_211710209.1">
    <property type="nucleotide sequence ID" value="NZ_CP022743.1"/>
</dbReference>
<dbReference type="PANTHER" id="PTHR42940:SF8">
    <property type="entry name" value="VACUOLAR PROTEIN SORTING-ASSOCIATED PROTEIN 11"/>
    <property type="match status" value="1"/>
</dbReference>
<dbReference type="Gene3D" id="3.40.50.720">
    <property type="entry name" value="NAD(P)-binding Rossmann-like Domain"/>
    <property type="match status" value="1"/>
</dbReference>
<dbReference type="PANTHER" id="PTHR42940">
    <property type="entry name" value="ALCOHOL DEHYDROGENASE 1-RELATED"/>
    <property type="match status" value="1"/>
</dbReference>
<dbReference type="SUPFAM" id="SSF51735">
    <property type="entry name" value="NAD(P)-binding Rossmann-fold domains"/>
    <property type="match status" value="1"/>
</dbReference>
<name>A0A223NQ60_9SPHI</name>
<comment type="similarity">
    <text evidence="2">Belongs to the zinc-containing alcohol dehydrogenase family.</text>
</comment>
<evidence type="ECO:0000256" key="4">
    <source>
        <dbReference type="ARBA" id="ARBA00022833"/>
    </source>
</evidence>
<dbReference type="SUPFAM" id="SSF50129">
    <property type="entry name" value="GroES-like"/>
    <property type="match status" value="1"/>
</dbReference>
<keyword evidence="5" id="KW-0560">Oxidoreductase</keyword>
<dbReference type="NCBIfam" id="TIGR02822">
    <property type="entry name" value="adh_fam_2"/>
    <property type="match status" value="1"/>
</dbReference>
<dbReference type="AlphaFoldDB" id="A0A223NQ60"/>
<reference evidence="7 8" key="1">
    <citation type="submission" date="2017-08" db="EMBL/GenBank/DDBJ databases">
        <title>Complete genome sequence of Mucilaginibacter sp. strain BJC16-A31.</title>
        <authorList>
            <consortium name="Henan University of Science and Technology"/>
            <person name="You X."/>
        </authorList>
    </citation>
    <scope>NUCLEOTIDE SEQUENCE [LARGE SCALE GENOMIC DNA]</scope>
    <source>
        <strain evidence="7 8">BJC16-A31</strain>
    </source>
</reference>
<evidence type="ECO:0000256" key="2">
    <source>
        <dbReference type="ARBA" id="ARBA00008072"/>
    </source>
</evidence>
<dbReference type="InterPro" id="IPR011032">
    <property type="entry name" value="GroES-like_sf"/>
</dbReference>
<dbReference type="InterPro" id="IPR014187">
    <property type="entry name" value="ADH_Zn_typ-2"/>
</dbReference>
<dbReference type="EMBL" id="CP022743">
    <property type="protein sequence ID" value="ASU31967.1"/>
    <property type="molecule type" value="Genomic_DNA"/>
</dbReference>
<dbReference type="CDD" id="cd08298">
    <property type="entry name" value="CAD2"/>
    <property type="match status" value="1"/>
</dbReference>
<organism evidence="7 8">
    <name type="scientific">Mucilaginibacter xinganensis</name>
    <dbReference type="NCBI Taxonomy" id="1234841"/>
    <lineage>
        <taxon>Bacteria</taxon>
        <taxon>Pseudomonadati</taxon>
        <taxon>Bacteroidota</taxon>
        <taxon>Sphingobacteriia</taxon>
        <taxon>Sphingobacteriales</taxon>
        <taxon>Sphingobacteriaceae</taxon>
        <taxon>Mucilaginibacter</taxon>
    </lineage>
</organism>
<dbReference type="InterPro" id="IPR002328">
    <property type="entry name" value="ADH_Zn_CS"/>
</dbReference>
<evidence type="ECO:0000259" key="6">
    <source>
        <dbReference type="Pfam" id="PF08240"/>
    </source>
</evidence>
<dbReference type="GO" id="GO:0004022">
    <property type="term" value="F:alcohol dehydrogenase (NAD+) activity"/>
    <property type="evidence" value="ECO:0007669"/>
    <property type="project" value="TreeGrafter"/>
</dbReference>
<comment type="cofactor">
    <cofactor evidence="1">
        <name>Zn(2+)</name>
        <dbReference type="ChEBI" id="CHEBI:29105"/>
    </cofactor>
</comment>
<dbReference type="Pfam" id="PF08240">
    <property type="entry name" value="ADH_N"/>
    <property type="match status" value="1"/>
</dbReference>
<protein>
    <submittedName>
        <fullName evidence="7">Alcohol dehydrogenase, propanol-preferring</fullName>
    </submittedName>
</protein>
<dbReference type="PROSITE" id="PS00059">
    <property type="entry name" value="ADH_ZINC"/>
    <property type="match status" value="1"/>
</dbReference>
<evidence type="ECO:0000256" key="1">
    <source>
        <dbReference type="ARBA" id="ARBA00001947"/>
    </source>
</evidence>